<dbReference type="EMBL" id="JAHRIP010058014">
    <property type="protein sequence ID" value="MEQ2303692.1"/>
    <property type="molecule type" value="Genomic_DNA"/>
</dbReference>
<protein>
    <submittedName>
        <fullName evidence="1">Uncharacterized protein</fullName>
    </submittedName>
</protein>
<comment type="caution">
    <text evidence="1">The sequence shown here is derived from an EMBL/GenBank/DDBJ whole genome shotgun (WGS) entry which is preliminary data.</text>
</comment>
<gene>
    <name evidence="1" type="ORF">AMECASPLE_019562</name>
</gene>
<accession>A0ABV0ZD33</accession>
<name>A0ABV0ZD33_9TELE</name>
<dbReference type="PROSITE" id="PS51257">
    <property type="entry name" value="PROKAR_LIPOPROTEIN"/>
    <property type="match status" value="1"/>
</dbReference>
<sequence>MRCSEHPRQVTSSLQIGGSCGSWLDSSCGRLQQAGREELQPLEKKKNWPQCKDKKKKLCCYSFHKCLLCKKKLSSTWPGSVFSCGTFLEGGIG</sequence>
<dbReference type="Proteomes" id="UP001469553">
    <property type="component" value="Unassembled WGS sequence"/>
</dbReference>
<keyword evidence="2" id="KW-1185">Reference proteome</keyword>
<reference evidence="1 2" key="1">
    <citation type="submission" date="2021-06" db="EMBL/GenBank/DDBJ databases">
        <authorList>
            <person name="Palmer J.M."/>
        </authorList>
    </citation>
    <scope>NUCLEOTIDE SEQUENCE [LARGE SCALE GENOMIC DNA]</scope>
    <source>
        <strain evidence="1 2">AS_MEX2019</strain>
        <tissue evidence="1">Muscle</tissue>
    </source>
</reference>
<evidence type="ECO:0000313" key="1">
    <source>
        <dbReference type="EMBL" id="MEQ2303692.1"/>
    </source>
</evidence>
<proteinExistence type="predicted"/>
<evidence type="ECO:0000313" key="2">
    <source>
        <dbReference type="Proteomes" id="UP001469553"/>
    </source>
</evidence>
<organism evidence="1 2">
    <name type="scientific">Ameca splendens</name>
    <dbReference type="NCBI Taxonomy" id="208324"/>
    <lineage>
        <taxon>Eukaryota</taxon>
        <taxon>Metazoa</taxon>
        <taxon>Chordata</taxon>
        <taxon>Craniata</taxon>
        <taxon>Vertebrata</taxon>
        <taxon>Euteleostomi</taxon>
        <taxon>Actinopterygii</taxon>
        <taxon>Neopterygii</taxon>
        <taxon>Teleostei</taxon>
        <taxon>Neoteleostei</taxon>
        <taxon>Acanthomorphata</taxon>
        <taxon>Ovalentaria</taxon>
        <taxon>Atherinomorphae</taxon>
        <taxon>Cyprinodontiformes</taxon>
        <taxon>Goodeidae</taxon>
        <taxon>Ameca</taxon>
    </lineage>
</organism>